<proteinExistence type="predicted"/>
<comment type="caution">
    <text evidence="1">The sequence shown here is derived from an EMBL/GenBank/DDBJ whole genome shotgun (WGS) entry which is preliminary data.</text>
</comment>
<reference evidence="1 2" key="1">
    <citation type="submission" date="2019-03" db="EMBL/GenBank/DDBJ databases">
        <title>Draft genome sequences of novel Actinobacteria.</title>
        <authorList>
            <person name="Sahin N."/>
            <person name="Ay H."/>
            <person name="Saygin H."/>
        </authorList>
    </citation>
    <scope>NUCLEOTIDE SEQUENCE [LARGE SCALE GENOMIC DNA]</scope>
    <source>
        <strain evidence="1 2">CH32</strain>
    </source>
</reference>
<evidence type="ECO:0000313" key="1">
    <source>
        <dbReference type="EMBL" id="TDD54597.1"/>
    </source>
</evidence>
<dbReference type="EMBL" id="SMKQ01000008">
    <property type="protein sequence ID" value="TDD54597.1"/>
    <property type="molecule type" value="Genomic_DNA"/>
</dbReference>
<dbReference type="AlphaFoldDB" id="A0A4V2YNL2"/>
<organism evidence="1 2">
    <name type="scientific">Nonomuraea terrae</name>
    <dbReference type="NCBI Taxonomy" id="2530383"/>
    <lineage>
        <taxon>Bacteria</taxon>
        <taxon>Bacillati</taxon>
        <taxon>Actinomycetota</taxon>
        <taxon>Actinomycetes</taxon>
        <taxon>Streptosporangiales</taxon>
        <taxon>Streptosporangiaceae</taxon>
        <taxon>Nonomuraea</taxon>
    </lineage>
</organism>
<keyword evidence="2" id="KW-1185">Reference proteome</keyword>
<protein>
    <recommendedName>
        <fullName evidence="3">Minor tail protein</fullName>
    </recommendedName>
</protein>
<evidence type="ECO:0008006" key="3">
    <source>
        <dbReference type="Google" id="ProtNLM"/>
    </source>
</evidence>
<sequence length="604" mass="64180">MAVLRSTSSATSASASFSCPKPSGTQQGDILIAFQTCSDFGNGNMTTPTGGSPWQLLGQRDDTEWAGTRVWWKRVGASEPAAYTFRQSGNNDSIAAIAAVADAGTATPLIASTENGADASVSCPSVSSSLSPGVTLRWAAGLRFSFVGWSAPSGYSEHLDRWLSAGATASLASRPRTATGATGAVAFTASSAPIFSHGFTVDVGGTAVPPAPPPPAIPPSKDIHYRYVFCDLLTDDYITDLDLSDVSYDRRIGEPGSFSGSISIPSNDPNLAEKVAAVVPRYPGDLSTGPGRCVVHVYRNGLIWGSYLIWQASLGMSDRGNLQARLSGATLESYLDRVEVREDLDFSDTDQVDIARALIESMQGQAGADLGITLAAGGSGVTRTVSYLAGESTSYGQRLNELSQLNDGFEWMIQTSDPGAGTRIREWVFGYPKIGETDTEHLFTQPGNVVSWQEDIDATRGATSFVARGESVNEDASSSGGPTLSVPHDAAAHFAAGWPRLDSTITAHFQRDTDTLDDYAARYAAQNAGAVRVHQVSIRLDGDDFTPAHLGDRARVVLVNQWWPRLNGAASFDQSWRVIGISVQATTRGQRETAQLVFEEVIDS</sequence>
<dbReference type="PROSITE" id="PS51257">
    <property type="entry name" value="PROKAR_LIPOPROTEIN"/>
    <property type="match status" value="1"/>
</dbReference>
<dbReference type="OrthoDB" id="3515845at2"/>
<dbReference type="RefSeq" id="WP_132609226.1">
    <property type="nucleotide sequence ID" value="NZ_SMKQ01000008.1"/>
</dbReference>
<gene>
    <name evidence="1" type="ORF">E1286_05250</name>
</gene>
<name>A0A4V2YNL2_9ACTN</name>
<dbReference type="Proteomes" id="UP000295302">
    <property type="component" value="Unassembled WGS sequence"/>
</dbReference>
<accession>A0A4V2YNL2</accession>
<evidence type="ECO:0000313" key="2">
    <source>
        <dbReference type="Proteomes" id="UP000295302"/>
    </source>
</evidence>